<gene>
    <name evidence="4" type="primary">LOC110796198</name>
</gene>
<evidence type="ECO:0000313" key="4">
    <source>
        <dbReference type="RefSeq" id="XP_056699767.1"/>
    </source>
</evidence>
<feature type="coiled-coil region" evidence="2">
    <location>
        <begin position="43"/>
        <end position="80"/>
    </location>
</feature>
<evidence type="ECO:0000313" key="3">
    <source>
        <dbReference type="Proteomes" id="UP000813463"/>
    </source>
</evidence>
<keyword evidence="1 2" id="KW-0175">Coiled coil</keyword>
<keyword evidence="3" id="KW-1185">Reference proteome</keyword>
<dbReference type="PANTHER" id="PTHR45916">
    <property type="entry name" value="STRUCTURAL MAINTENANCE OF CHROMOSOMES PROTEIN 5"/>
    <property type="match status" value="1"/>
</dbReference>
<dbReference type="Proteomes" id="UP000813463">
    <property type="component" value="Chromosome 4"/>
</dbReference>
<dbReference type="PANTHER" id="PTHR45916:SF1">
    <property type="entry name" value="STRUCTURAL MAINTENANCE OF CHROMOSOMES PROTEIN 5"/>
    <property type="match status" value="1"/>
</dbReference>
<evidence type="ECO:0000256" key="1">
    <source>
        <dbReference type="ARBA" id="ARBA00023054"/>
    </source>
</evidence>
<protein>
    <submittedName>
        <fullName evidence="4">Structural maintenance of chromosomes protein 5 isoform X2</fullName>
    </submittedName>
</protein>
<name>A0ABM3RVX1_SPIOL</name>
<dbReference type="GeneID" id="110796198"/>
<evidence type="ECO:0000256" key="2">
    <source>
        <dbReference type="SAM" id="Coils"/>
    </source>
</evidence>
<proteinExistence type="predicted"/>
<accession>A0ABM3RVX1</accession>
<sequence>MEIVCSEVTYICFLCLQMPGTVEELEANLEQASSILLLNQNVVAEYEMRQRKIEALARTLEEEEHGLRTLLAEIDALKINGTFGHNFQEMAIAREVLLDEHDMDFGAYGIVIKVKFRGCEQSLQEKLLK</sequence>
<organism evidence="3 4">
    <name type="scientific">Spinacia oleracea</name>
    <name type="common">Spinach</name>
    <dbReference type="NCBI Taxonomy" id="3562"/>
    <lineage>
        <taxon>Eukaryota</taxon>
        <taxon>Viridiplantae</taxon>
        <taxon>Streptophyta</taxon>
        <taxon>Embryophyta</taxon>
        <taxon>Tracheophyta</taxon>
        <taxon>Spermatophyta</taxon>
        <taxon>Magnoliopsida</taxon>
        <taxon>eudicotyledons</taxon>
        <taxon>Gunneridae</taxon>
        <taxon>Pentapetalae</taxon>
        <taxon>Caryophyllales</taxon>
        <taxon>Chenopodiaceae</taxon>
        <taxon>Chenopodioideae</taxon>
        <taxon>Anserineae</taxon>
        <taxon>Spinacia</taxon>
    </lineage>
</organism>
<reference evidence="3" key="1">
    <citation type="journal article" date="2021" name="Nat. Commun.">
        <title>Genomic analyses provide insights into spinach domestication and the genetic basis of agronomic traits.</title>
        <authorList>
            <person name="Cai X."/>
            <person name="Sun X."/>
            <person name="Xu C."/>
            <person name="Sun H."/>
            <person name="Wang X."/>
            <person name="Ge C."/>
            <person name="Zhang Z."/>
            <person name="Wang Q."/>
            <person name="Fei Z."/>
            <person name="Jiao C."/>
            <person name="Wang Q."/>
        </authorList>
    </citation>
    <scope>NUCLEOTIDE SEQUENCE [LARGE SCALE GENOMIC DNA]</scope>
    <source>
        <strain evidence="3">cv. Varoflay</strain>
    </source>
</reference>
<dbReference type="RefSeq" id="XP_056699767.1">
    <property type="nucleotide sequence ID" value="XM_056843789.1"/>
</dbReference>
<reference evidence="4" key="2">
    <citation type="submission" date="2025-08" db="UniProtKB">
        <authorList>
            <consortium name="RefSeq"/>
        </authorList>
    </citation>
    <scope>IDENTIFICATION</scope>
    <source>
        <tissue evidence="4">Leaf</tissue>
    </source>
</reference>